<evidence type="ECO:0000256" key="3">
    <source>
        <dbReference type="ARBA" id="ARBA00023224"/>
    </source>
</evidence>
<dbReference type="SMART" id="SM00304">
    <property type="entry name" value="HAMP"/>
    <property type="match status" value="1"/>
</dbReference>
<dbReference type="GO" id="GO:0007165">
    <property type="term" value="P:signal transduction"/>
    <property type="evidence" value="ECO:0007669"/>
    <property type="project" value="UniProtKB-KW"/>
</dbReference>
<evidence type="ECO:0000259" key="7">
    <source>
        <dbReference type="PROSITE" id="PS50111"/>
    </source>
</evidence>
<organism evidence="10 11">
    <name type="scientific">Azospirillum argentinense</name>
    <dbReference type="NCBI Taxonomy" id="2970906"/>
    <lineage>
        <taxon>Bacteria</taxon>
        <taxon>Pseudomonadati</taxon>
        <taxon>Pseudomonadota</taxon>
        <taxon>Alphaproteobacteria</taxon>
        <taxon>Rhodospirillales</taxon>
        <taxon>Azospirillaceae</taxon>
        <taxon>Azospirillum</taxon>
    </lineage>
</organism>
<dbReference type="EMBL" id="CP007793">
    <property type="protein sequence ID" value="AIB12726.1"/>
    <property type="molecule type" value="Genomic_DNA"/>
</dbReference>
<evidence type="ECO:0000256" key="1">
    <source>
        <dbReference type="ARBA" id="ARBA00004429"/>
    </source>
</evidence>
<dbReference type="SMART" id="SM00283">
    <property type="entry name" value="MA"/>
    <property type="match status" value="1"/>
</dbReference>
<dbReference type="RefSeq" id="WP_038529592.1">
    <property type="nucleotide sequence ID" value="NZ_CP007793.1"/>
</dbReference>
<keyword evidence="6" id="KW-0812">Transmembrane</keyword>
<evidence type="ECO:0000259" key="8">
    <source>
        <dbReference type="PROSITE" id="PS50192"/>
    </source>
</evidence>
<comment type="similarity">
    <text evidence="4">Belongs to the methyl-accepting chemotaxis (MCP) protein family.</text>
</comment>
<reference evidence="10 11" key="1">
    <citation type="journal article" date="2014" name="Genome Announc.">
        <title>Complete Genome Sequence of the Model Rhizosphere Strain Azospirillum brasilense Az39, Successfully Applied in Agriculture.</title>
        <authorList>
            <person name="Rivera D."/>
            <person name="Revale S."/>
            <person name="Molina R."/>
            <person name="Gualpa J."/>
            <person name="Puente M."/>
            <person name="Maroniche G."/>
            <person name="Paris G."/>
            <person name="Baker D."/>
            <person name="Clavijo B."/>
            <person name="McLay K."/>
            <person name="Spaepen S."/>
            <person name="Perticari A."/>
            <person name="Vazquez M."/>
            <person name="Wisniewski-Dye F."/>
            <person name="Watkins C."/>
            <person name="Martinez-Abarca F."/>
            <person name="Vanderleyden J."/>
            <person name="Cassan F."/>
        </authorList>
    </citation>
    <scope>NUCLEOTIDE SEQUENCE [LARGE SCALE GENOMIC DNA]</scope>
    <source>
        <strain evidence="10 11">Az39</strain>
    </source>
</reference>
<comment type="subcellular location">
    <subcellularLocation>
        <location evidence="1">Cell inner membrane</location>
        <topology evidence="1">Multi-pass membrane protein</topology>
    </subcellularLocation>
</comment>
<dbReference type="PANTHER" id="PTHR32089:SF112">
    <property type="entry name" value="LYSOZYME-LIKE PROTEIN-RELATED"/>
    <property type="match status" value="1"/>
</dbReference>
<dbReference type="Gene3D" id="1.10.287.950">
    <property type="entry name" value="Methyl-accepting chemotaxis protein"/>
    <property type="match status" value="1"/>
</dbReference>
<evidence type="ECO:0000256" key="4">
    <source>
        <dbReference type="ARBA" id="ARBA00029447"/>
    </source>
</evidence>
<dbReference type="KEGG" id="abq:ABAZ39_12150"/>
<proteinExistence type="inferred from homology"/>
<feature type="transmembrane region" description="Helical" evidence="6">
    <location>
        <begin position="193"/>
        <end position="212"/>
    </location>
</feature>
<dbReference type="CDD" id="cd06225">
    <property type="entry name" value="HAMP"/>
    <property type="match status" value="1"/>
</dbReference>
<dbReference type="InterPro" id="IPR004089">
    <property type="entry name" value="MCPsignal_dom"/>
</dbReference>
<name>A0A060DEX8_9PROT</name>
<dbReference type="InterPro" id="IPR003660">
    <property type="entry name" value="HAMP_dom"/>
</dbReference>
<dbReference type="InterPro" id="IPR000727">
    <property type="entry name" value="T_SNARE_dom"/>
</dbReference>
<sequence>MSMLSSMTIRTKVVAATVCVLLMSVALGLFAVDRLSTVNHAAEEIRSNWLPSVTAIGEIDGAANDYRILEASHILALHPAEMAEVEKEMTTVLNRLAEARRKYEPLLAPGWETQTFKRWEAAWDSYLKISQGKLLTSSRANENEKATGIYREESRKAFDGCSALINELTASNVQNATKAADRGRATYVGAQSWILGAIAFVAVLCLFAGIAMTKSVARPIVALTSIMDRLAKRDLGVAVEGGARRDEIGAMARAVQVFKDGLIEAERLTAAQAAEEENKRRRTERIDSLIRNFDGAVHSVLQTVGAAASQLDTTARSMTDIAEHTRAEAGSAASAAELTSANVQTVAAASEEMAASITEISQQVSQSAGIAGKAVDEADRTNATVQGLSEAAQRIGDVVDLIQNIAAQTNLLALNATIEAARAGEAGKGFAVVASEVKSLANQTSKATEEIAQQIGAIQAATGGAVGAIRGIGATISSINDISSSIAAAIEEQGAATQEISRNVQQAAQSTQEVTSNIGRVSQAATETGSAATQVMSASGDLNQGAMRLKSEVENFLVAIKAA</sequence>
<dbReference type="SUPFAM" id="SSF58104">
    <property type="entry name" value="Methyl-accepting chemotaxis protein (MCP) signaling domain"/>
    <property type="match status" value="1"/>
</dbReference>
<evidence type="ECO:0000259" key="9">
    <source>
        <dbReference type="PROSITE" id="PS50885"/>
    </source>
</evidence>
<dbReference type="Proteomes" id="UP000027186">
    <property type="component" value="Chromosome"/>
</dbReference>
<keyword evidence="6" id="KW-0472">Membrane</keyword>
<feature type="domain" description="HAMP" evidence="9">
    <location>
        <begin position="214"/>
        <end position="267"/>
    </location>
</feature>
<dbReference type="Pfam" id="PF12729">
    <property type="entry name" value="4HB_MCP_1"/>
    <property type="match status" value="1"/>
</dbReference>
<evidence type="ECO:0000256" key="2">
    <source>
        <dbReference type="ARBA" id="ARBA00022519"/>
    </source>
</evidence>
<dbReference type="Pfam" id="PF00015">
    <property type="entry name" value="MCPsignal"/>
    <property type="match status" value="1"/>
</dbReference>
<evidence type="ECO:0000256" key="6">
    <source>
        <dbReference type="SAM" id="Phobius"/>
    </source>
</evidence>
<evidence type="ECO:0000313" key="10">
    <source>
        <dbReference type="EMBL" id="AIB12726.1"/>
    </source>
</evidence>
<dbReference type="PROSITE" id="PS50192">
    <property type="entry name" value="T_SNARE"/>
    <property type="match status" value="1"/>
</dbReference>
<dbReference type="AlphaFoldDB" id="A0A060DEX8"/>
<keyword evidence="3 5" id="KW-0807">Transducer</keyword>
<dbReference type="PANTHER" id="PTHR32089">
    <property type="entry name" value="METHYL-ACCEPTING CHEMOTAXIS PROTEIN MCPB"/>
    <property type="match status" value="1"/>
</dbReference>
<dbReference type="Pfam" id="PF00672">
    <property type="entry name" value="HAMP"/>
    <property type="match status" value="1"/>
</dbReference>
<evidence type="ECO:0000313" key="11">
    <source>
        <dbReference type="Proteomes" id="UP000027186"/>
    </source>
</evidence>
<keyword evidence="6" id="KW-1133">Transmembrane helix</keyword>
<keyword evidence="2" id="KW-0997">Cell inner membrane</keyword>
<dbReference type="PROSITE" id="PS50111">
    <property type="entry name" value="CHEMOTAXIS_TRANSDUC_2"/>
    <property type="match status" value="1"/>
</dbReference>
<accession>A0A060DEX8</accession>
<evidence type="ECO:0000256" key="5">
    <source>
        <dbReference type="PROSITE-ProRule" id="PRU00284"/>
    </source>
</evidence>
<feature type="domain" description="Methyl-accepting transducer" evidence="7">
    <location>
        <begin position="307"/>
        <end position="543"/>
    </location>
</feature>
<keyword evidence="2" id="KW-1003">Cell membrane</keyword>
<dbReference type="Gene3D" id="6.10.340.10">
    <property type="match status" value="1"/>
</dbReference>
<protein>
    <submittedName>
        <fullName evidence="10">Chemotaxis protein</fullName>
    </submittedName>
</protein>
<dbReference type="InterPro" id="IPR024478">
    <property type="entry name" value="HlyB_4HB_MCP"/>
</dbReference>
<feature type="domain" description="T-SNARE coiled-coil homology" evidence="8">
    <location>
        <begin position="469"/>
        <end position="521"/>
    </location>
</feature>
<gene>
    <name evidence="10" type="ORF">ABAZ39_12150</name>
</gene>
<dbReference type="PROSITE" id="PS50885">
    <property type="entry name" value="HAMP"/>
    <property type="match status" value="1"/>
</dbReference>
<dbReference type="GO" id="GO:0005886">
    <property type="term" value="C:plasma membrane"/>
    <property type="evidence" value="ECO:0007669"/>
    <property type="project" value="UniProtKB-SubCell"/>
</dbReference>